<feature type="non-terminal residue" evidence="3">
    <location>
        <position position="133"/>
    </location>
</feature>
<keyword evidence="1" id="KW-0732">Signal</keyword>
<evidence type="ECO:0000256" key="1">
    <source>
        <dbReference type="SAM" id="SignalP"/>
    </source>
</evidence>
<accession>A0A4Y9SHH5</accession>
<evidence type="ECO:0000313" key="3">
    <source>
        <dbReference type="EMBL" id="TFW23570.1"/>
    </source>
</evidence>
<dbReference type="Gene3D" id="3.30.365.10">
    <property type="entry name" value="Aldehyde oxidase/xanthine dehydrogenase, molybdopterin binding domain"/>
    <property type="match status" value="1"/>
</dbReference>
<dbReference type="Proteomes" id="UP000297729">
    <property type="component" value="Unassembled WGS sequence"/>
</dbReference>
<gene>
    <name evidence="3" type="ORF">E4L98_11195</name>
</gene>
<dbReference type="GO" id="GO:0016491">
    <property type="term" value="F:oxidoreductase activity"/>
    <property type="evidence" value="ECO:0007669"/>
    <property type="project" value="InterPro"/>
</dbReference>
<feature type="domain" description="Aldehyde oxidase/xanthine dehydrogenase second molybdopterin binding" evidence="2">
    <location>
        <begin position="39"/>
        <end position="93"/>
    </location>
</feature>
<dbReference type="NCBIfam" id="TIGR01409">
    <property type="entry name" value="TAT_signal_seq"/>
    <property type="match status" value="1"/>
</dbReference>
<feature type="signal peptide" evidence="1">
    <location>
        <begin position="1"/>
        <end position="30"/>
    </location>
</feature>
<dbReference type="PANTHER" id="PTHR47495">
    <property type="entry name" value="ALDEHYDE DEHYDROGENASE"/>
    <property type="match status" value="1"/>
</dbReference>
<protein>
    <submittedName>
        <fullName evidence="3">Twin-arginine translocation signal domain-containing protein</fullName>
    </submittedName>
</protein>
<name>A0A4Y9SHH5_9BURK</name>
<dbReference type="OrthoDB" id="9767994at2"/>
<feature type="chain" id="PRO_5021282033" evidence="1">
    <location>
        <begin position="31"/>
        <end position="133"/>
    </location>
</feature>
<evidence type="ECO:0000259" key="2">
    <source>
        <dbReference type="Pfam" id="PF20256"/>
    </source>
</evidence>
<dbReference type="InterPro" id="IPR052516">
    <property type="entry name" value="N-heterocyclic_Hydroxylase"/>
</dbReference>
<dbReference type="InterPro" id="IPR037165">
    <property type="entry name" value="AldOxase/xan_DH_Mopterin-bd_sf"/>
</dbReference>
<dbReference type="PANTHER" id="PTHR47495:SF2">
    <property type="entry name" value="ALDEHYDE DEHYDROGENASE"/>
    <property type="match status" value="1"/>
</dbReference>
<dbReference type="InterPro" id="IPR006311">
    <property type="entry name" value="TAT_signal"/>
</dbReference>
<proteinExistence type="predicted"/>
<organism evidence="3 4">
    <name type="scientific">Duganella callida</name>
    <dbReference type="NCBI Taxonomy" id="2561932"/>
    <lineage>
        <taxon>Bacteria</taxon>
        <taxon>Pseudomonadati</taxon>
        <taxon>Pseudomonadota</taxon>
        <taxon>Betaproteobacteria</taxon>
        <taxon>Burkholderiales</taxon>
        <taxon>Oxalobacteraceae</taxon>
        <taxon>Telluria group</taxon>
        <taxon>Duganella</taxon>
    </lineage>
</organism>
<reference evidence="3 4" key="1">
    <citation type="submission" date="2019-03" db="EMBL/GenBank/DDBJ databases">
        <title>Draft Genome Sequence of Duganella callidus sp. nov., a Novel Duganella Species Isolated from Cultivated Soil.</title>
        <authorList>
            <person name="Raths R."/>
            <person name="Peta V."/>
            <person name="Bucking H."/>
        </authorList>
    </citation>
    <scope>NUCLEOTIDE SEQUENCE [LARGE SCALE GENOMIC DNA]</scope>
    <source>
        <strain evidence="3 4">DN04</strain>
    </source>
</reference>
<dbReference type="PROSITE" id="PS51318">
    <property type="entry name" value="TAT"/>
    <property type="match status" value="1"/>
</dbReference>
<dbReference type="Pfam" id="PF20256">
    <property type="entry name" value="MoCoBD_2"/>
    <property type="match status" value="1"/>
</dbReference>
<keyword evidence="4" id="KW-1185">Reference proteome</keyword>
<dbReference type="InterPro" id="IPR019546">
    <property type="entry name" value="TAT_signal_bac_arc"/>
</dbReference>
<dbReference type="AlphaFoldDB" id="A0A4Y9SHH5"/>
<dbReference type="RefSeq" id="WP_135201646.1">
    <property type="nucleotide sequence ID" value="NZ_SPVG01000106.1"/>
</dbReference>
<dbReference type="InterPro" id="IPR046867">
    <property type="entry name" value="AldOxase/xan_DH_MoCoBD2"/>
</dbReference>
<comment type="caution">
    <text evidence="3">The sequence shown here is derived from an EMBL/GenBank/DDBJ whole genome shotgun (WGS) entry which is preliminary data.</text>
</comment>
<sequence length="133" mass="14104">MMTNRRDFLKASLGTAGSMMLSLHLPWAQAASADKPFAPNAFLTIGRDGVVTMIMPFVEMGQGTYTSVPMLIAEELEVELAAVRLQHAPAAEKLYGHPIFGAQLTGGSASIRGAWLPMREAGAAARMMLVAAA</sequence>
<evidence type="ECO:0000313" key="4">
    <source>
        <dbReference type="Proteomes" id="UP000297729"/>
    </source>
</evidence>
<dbReference type="SUPFAM" id="SSF56003">
    <property type="entry name" value="Molybdenum cofactor-binding domain"/>
    <property type="match status" value="1"/>
</dbReference>
<dbReference type="EMBL" id="SPVG01000106">
    <property type="protein sequence ID" value="TFW23570.1"/>
    <property type="molecule type" value="Genomic_DNA"/>
</dbReference>